<dbReference type="EMBL" id="CP001720">
    <property type="protein sequence ID" value="ACV63542.1"/>
    <property type="molecule type" value="Genomic_DNA"/>
</dbReference>
<name>C8W1S1_DESAS</name>
<dbReference type="Proteomes" id="UP000002217">
    <property type="component" value="Chromosome"/>
</dbReference>
<dbReference type="OrthoDB" id="1725862at2"/>
<protein>
    <submittedName>
        <fullName evidence="1">Uncharacterized protein</fullName>
    </submittedName>
</protein>
<dbReference type="STRING" id="485916.Dtox_2771"/>
<proteinExistence type="predicted"/>
<reference evidence="1 2" key="1">
    <citation type="journal article" date="2009" name="Stand. Genomic Sci.">
        <title>Complete genome sequence of Desulfotomaculum acetoxidans type strain (5575).</title>
        <authorList>
            <person name="Spring S."/>
            <person name="Lapidus A."/>
            <person name="Schroder M."/>
            <person name="Gleim D."/>
            <person name="Sims D."/>
            <person name="Meincke L."/>
            <person name="Glavina Del Rio T."/>
            <person name="Tice H."/>
            <person name="Copeland A."/>
            <person name="Cheng J.F."/>
            <person name="Lucas S."/>
            <person name="Chen F."/>
            <person name="Nolan M."/>
            <person name="Bruce D."/>
            <person name="Goodwin L."/>
            <person name="Pitluck S."/>
            <person name="Ivanova N."/>
            <person name="Mavromatis K."/>
            <person name="Mikhailova N."/>
            <person name="Pati A."/>
            <person name="Chen A."/>
            <person name="Palaniappan K."/>
            <person name="Land M."/>
            <person name="Hauser L."/>
            <person name="Chang Y.J."/>
            <person name="Jeffries C.D."/>
            <person name="Chain P."/>
            <person name="Saunders E."/>
            <person name="Brettin T."/>
            <person name="Detter J.C."/>
            <person name="Goker M."/>
            <person name="Bristow J."/>
            <person name="Eisen J.A."/>
            <person name="Markowitz V."/>
            <person name="Hugenholtz P."/>
            <person name="Kyrpides N.C."/>
            <person name="Klenk H.P."/>
            <person name="Han C."/>
        </authorList>
    </citation>
    <scope>NUCLEOTIDE SEQUENCE [LARGE SCALE GENOMIC DNA]</scope>
    <source>
        <strain evidence="2">ATCC 49208 / DSM 771 / VKM B-1644</strain>
    </source>
</reference>
<sequence length="93" mass="10678">MPDKRNKAIHYCAHYKFFVTVKGKQQTKNAYVVNSKAYGNLEKRIPFEIPIIEIIKLVGLEGLNKYIKNGNLDAQSRSKFAVSRIMGQMVNFI</sequence>
<organism evidence="1 2">
    <name type="scientific">Desulfofarcimen acetoxidans (strain ATCC 49208 / DSM 771 / KCTC 5769 / VKM B-1644 / 5575)</name>
    <name type="common">Desulfotomaculum acetoxidans</name>
    <dbReference type="NCBI Taxonomy" id="485916"/>
    <lineage>
        <taxon>Bacteria</taxon>
        <taxon>Bacillati</taxon>
        <taxon>Bacillota</taxon>
        <taxon>Clostridia</taxon>
        <taxon>Eubacteriales</taxon>
        <taxon>Peptococcaceae</taxon>
        <taxon>Desulfofarcimen</taxon>
    </lineage>
</organism>
<dbReference type="RefSeq" id="WP_015758235.1">
    <property type="nucleotide sequence ID" value="NC_013216.1"/>
</dbReference>
<gene>
    <name evidence="1" type="ordered locus">Dtox_2771</name>
</gene>
<keyword evidence="2" id="KW-1185">Reference proteome</keyword>
<evidence type="ECO:0000313" key="2">
    <source>
        <dbReference type="Proteomes" id="UP000002217"/>
    </source>
</evidence>
<accession>C8W1S1</accession>
<dbReference type="HOGENOM" id="CLU_177760_0_0_9"/>
<dbReference type="AlphaFoldDB" id="C8W1S1"/>
<evidence type="ECO:0000313" key="1">
    <source>
        <dbReference type="EMBL" id="ACV63542.1"/>
    </source>
</evidence>
<dbReference type="KEGG" id="dae:Dtox_2771"/>